<name>A0ABV0TZI3_9TELE</name>
<protein>
    <recommendedName>
        <fullName evidence="5">BED-type domain-containing protein</fullName>
    </recommendedName>
</protein>
<keyword evidence="1" id="KW-0479">Metal-binding</keyword>
<evidence type="ECO:0000256" key="2">
    <source>
        <dbReference type="ARBA" id="ARBA00022771"/>
    </source>
</evidence>
<accession>A0ABV0TZI3</accession>
<feature type="domain" description="BED-type" evidence="5">
    <location>
        <begin position="17"/>
        <end position="67"/>
    </location>
</feature>
<dbReference type="Proteomes" id="UP001482620">
    <property type="component" value="Unassembled WGS sequence"/>
</dbReference>
<dbReference type="PROSITE" id="PS50808">
    <property type="entry name" value="ZF_BED"/>
    <property type="match status" value="2"/>
</dbReference>
<dbReference type="InterPro" id="IPR003656">
    <property type="entry name" value="Znf_BED"/>
</dbReference>
<evidence type="ECO:0000313" key="6">
    <source>
        <dbReference type="EMBL" id="MEQ2237298.1"/>
    </source>
</evidence>
<comment type="caution">
    <text evidence="6">The sequence shown here is derived from an EMBL/GenBank/DDBJ whole genome shotgun (WGS) entry which is preliminary data.</text>
</comment>
<dbReference type="Pfam" id="PF02892">
    <property type="entry name" value="zf-BED"/>
    <property type="match status" value="2"/>
</dbReference>
<organism evidence="6 7">
    <name type="scientific">Ilyodon furcidens</name>
    <name type="common">goldbreast splitfin</name>
    <dbReference type="NCBI Taxonomy" id="33524"/>
    <lineage>
        <taxon>Eukaryota</taxon>
        <taxon>Metazoa</taxon>
        <taxon>Chordata</taxon>
        <taxon>Craniata</taxon>
        <taxon>Vertebrata</taxon>
        <taxon>Euteleostomi</taxon>
        <taxon>Actinopterygii</taxon>
        <taxon>Neopterygii</taxon>
        <taxon>Teleostei</taxon>
        <taxon>Neoteleostei</taxon>
        <taxon>Acanthomorphata</taxon>
        <taxon>Ovalentaria</taxon>
        <taxon>Atherinomorphae</taxon>
        <taxon>Cyprinodontiformes</taxon>
        <taxon>Goodeidae</taxon>
        <taxon>Ilyodon</taxon>
    </lineage>
</organism>
<dbReference type="InterPro" id="IPR036236">
    <property type="entry name" value="Znf_C2H2_sf"/>
</dbReference>
<evidence type="ECO:0000256" key="3">
    <source>
        <dbReference type="ARBA" id="ARBA00022833"/>
    </source>
</evidence>
<dbReference type="PANTHER" id="PTHR34396:SF25">
    <property type="entry name" value="BOUNDARY ELEMENT ASSOCIATED FACTOR"/>
    <property type="match status" value="1"/>
</dbReference>
<feature type="non-terminal residue" evidence="6">
    <location>
        <position position="246"/>
    </location>
</feature>
<dbReference type="PANTHER" id="PTHR34396">
    <property type="entry name" value="OS03G0264950 PROTEIN-RELATED"/>
    <property type="match status" value="1"/>
</dbReference>
<keyword evidence="7" id="KW-1185">Reference proteome</keyword>
<proteinExistence type="predicted"/>
<dbReference type="SUPFAM" id="SSF57667">
    <property type="entry name" value="beta-beta-alpha zinc fingers"/>
    <property type="match status" value="2"/>
</dbReference>
<evidence type="ECO:0000313" key="7">
    <source>
        <dbReference type="Proteomes" id="UP001482620"/>
    </source>
</evidence>
<feature type="domain" description="BED-type" evidence="5">
    <location>
        <begin position="181"/>
        <end position="239"/>
    </location>
</feature>
<evidence type="ECO:0000256" key="1">
    <source>
        <dbReference type="ARBA" id="ARBA00022723"/>
    </source>
</evidence>
<sequence>MTSLAAATVIKASMFYGKRSKVWLHFSKCDADYARCNICKAKCKASGGNTSNLRKHLVKHKIFLASLRSTARTSAIGDNAKCEIGDKETALRLLQDIQLVTLPEPSSTSLWSDSSQSQSPMPVIGEVTTVSNPEPANDPGSVPSSAFPPAIQSPFIYTSSSVTDKYDFLPGSEKLLSNPNAHQHSAWQFFGLEPDPTGRPLDRNMAVCKLCMERVSCGGGATDLQNHLTTKHHLKPRDITKDRILA</sequence>
<dbReference type="SMART" id="SM00614">
    <property type="entry name" value="ZnF_BED"/>
    <property type="match status" value="2"/>
</dbReference>
<evidence type="ECO:0000256" key="4">
    <source>
        <dbReference type="PROSITE-ProRule" id="PRU00027"/>
    </source>
</evidence>
<dbReference type="EMBL" id="JAHRIQ010048687">
    <property type="protein sequence ID" value="MEQ2237298.1"/>
    <property type="molecule type" value="Genomic_DNA"/>
</dbReference>
<keyword evidence="3" id="KW-0862">Zinc</keyword>
<evidence type="ECO:0000259" key="5">
    <source>
        <dbReference type="PROSITE" id="PS50808"/>
    </source>
</evidence>
<reference evidence="6 7" key="1">
    <citation type="submission" date="2021-06" db="EMBL/GenBank/DDBJ databases">
        <authorList>
            <person name="Palmer J.M."/>
        </authorList>
    </citation>
    <scope>NUCLEOTIDE SEQUENCE [LARGE SCALE GENOMIC DNA]</scope>
    <source>
        <strain evidence="7">if_2019</strain>
        <tissue evidence="6">Muscle</tissue>
    </source>
</reference>
<gene>
    <name evidence="6" type="ORF">ILYODFUR_021741</name>
</gene>
<dbReference type="InterPro" id="IPR053031">
    <property type="entry name" value="Cuticle_assoc_protein"/>
</dbReference>
<keyword evidence="2 4" id="KW-0863">Zinc-finger</keyword>